<protein>
    <submittedName>
        <fullName evidence="1">Uncharacterized protein</fullName>
    </submittedName>
</protein>
<sequence>MITICSTNQHLLVQPNDIAVTKCAKN</sequence>
<organism evidence="1">
    <name type="scientific">Arundo donax</name>
    <name type="common">Giant reed</name>
    <name type="synonym">Donax arundinaceus</name>
    <dbReference type="NCBI Taxonomy" id="35708"/>
    <lineage>
        <taxon>Eukaryota</taxon>
        <taxon>Viridiplantae</taxon>
        <taxon>Streptophyta</taxon>
        <taxon>Embryophyta</taxon>
        <taxon>Tracheophyta</taxon>
        <taxon>Spermatophyta</taxon>
        <taxon>Magnoliopsida</taxon>
        <taxon>Liliopsida</taxon>
        <taxon>Poales</taxon>
        <taxon>Poaceae</taxon>
        <taxon>PACMAD clade</taxon>
        <taxon>Arundinoideae</taxon>
        <taxon>Arundineae</taxon>
        <taxon>Arundo</taxon>
    </lineage>
</organism>
<accession>A0A0A8YXX9</accession>
<dbReference type="AlphaFoldDB" id="A0A0A8YXX9"/>
<proteinExistence type="predicted"/>
<dbReference type="EMBL" id="GBRH01265901">
    <property type="protein sequence ID" value="JAD31994.1"/>
    <property type="molecule type" value="Transcribed_RNA"/>
</dbReference>
<reference evidence="1" key="2">
    <citation type="journal article" date="2015" name="Data Brief">
        <title>Shoot transcriptome of the giant reed, Arundo donax.</title>
        <authorList>
            <person name="Barrero R.A."/>
            <person name="Guerrero F.D."/>
            <person name="Moolhuijzen P."/>
            <person name="Goolsby J.A."/>
            <person name="Tidwell J."/>
            <person name="Bellgard S.E."/>
            <person name="Bellgard M.I."/>
        </authorList>
    </citation>
    <scope>NUCLEOTIDE SEQUENCE</scope>
    <source>
        <tissue evidence="1">Shoot tissue taken approximately 20 cm above the soil surface</tissue>
    </source>
</reference>
<reference evidence="1" key="1">
    <citation type="submission" date="2014-09" db="EMBL/GenBank/DDBJ databases">
        <authorList>
            <person name="Magalhaes I.L.F."/>
            <person name="Oliveira U."/>
            <person name="Santos F.R."/>
            <person name="Vidigal T.H.D.A."/>
            <person name="Brescovit A.D."/>
            <person name="Santos A.J."/>
        </authorList>
    </citation>
    <scope>NUCLEOTIDE SEQUENCE</scope>
    <source>
        <tissue evidence="1">Shoot tissue taken approximately 20 cm above the soil surface</tissue>
    </source>
</reference>
<name>A0A0A8YXX9_ARUDO</name>
<evidence type="ECO:0000313" key="1">
    <source>
        <dbReference type="EMBL" id="JAD31994.1"/>
    </source>
</evidence>